<dbReference type="EMBL" id="CM056798">
    <property type="protein sequence ID" value="KAJ8711602.1"/>
    <property type="molecule type" value="Genomic_DNA"/>
</dbReference>
<organism evidence="1 2">
    <name type="scientific">Mythimna loreyi</name>
    <dbReference type="NCBI Taxonomy" id="667449"/>
    <lineage>
        <taxon>Eukaryota</taxon>
        <taxon>Metazoa</taxon>
        <taxon>Ecdysozoa</taxon>
        <taxon>Arthropoda</taxon>
        <taxon>Hexapoda</taxon>
        <taxon>Insecta</taxon>
        <taxon>Pterygota</taxon>
        <taxon>Neoptera</taxon>
        <taxon>Endopterygota</taxon>
        <taxon>Lepidoptera</taxon>
        <taxon>Glossata</taxon>
        <taxon>Ditrysia</taxon>
        <taxon>Noctuoidea</taxon>
        <taxon>Noctuidae</taxon>
        <taxon>Noctuinae</taxon>
        <taxon>Hadenini</taxon>
        <taxon>Mythimna</taxon>
    </lineage>
</organism>
<evidence type="ECO:0000313" key="1">
    <source>
        <dbReference type="EMBL" id="KAJ8711602.1"/>
    </source>
</evidence>
<gene>
    <name evidence="1" type="ORF">PYW08_008556</name>
</gene>
<name>A0ACC2Q906_9NEOP</name>
<proteinExistence type="predicted"/>
<dbReference type="Proteomes" id="UP001231649">
    <property type="component" value="Chromosome 22"/>
</dbReference>
<comment type="caution">
    <text evidence="1">The sequence shown here is derived from an EMBL/GenBank/DDBJ whole genome shotgun (WGS) entry which is preliminary data.</text>
</comment>
<keyword evidence="2" id="KW-1185">Reference proteome</keyword>
<protein>
    <submittedName>
        <fullName evidence="1">Uncharacterized protein</fullName>
    </submittedName>
</protein>
<sequence>MKSTVLFGGCLLLLAVLIELAQPTCVLESDFGFKINCAFKKSGLFRVRNLGGVKAHASIGFSLGDELGFEQSLTNLDPSRRRSVSVKNGPPANILADPSRTNVKQEKRGKQNRIMRPMPPTNRPNQSAMDKLTSLHRRVSTTMQPIVVQAAVEQPVAKPVPAVAKPVPAVTMAKSMPMGIPAFKPLPPKEETLAVLPVAPTRKTYTPLQVPQSKGPGFAYQNPVPHQVHDIANNVVYNTKKVDNYNSITGYGDDTVLKFNKEDINSKIAEIAKAGNISMEAVEAAIALRQQQLLSKYANIPVPVPSTTSSTTTTTEQPFVFQQEPEPEILTAALPQKPPKRTPITGKVMNAPREYYPVGYEKNFDDHFQSKVDLPETNFHCGDQKYFPGLYGDESLGCMVFHVCALTDDGLVMKSFLCPESTLFDQTILKCNWWFYVDCKNTKKLYDTNIPVSKSYQLMKALTFFSTYKKEMQGDGQKHTPEDADNIKDAINILQIQNQDAPRPVSDQTNADTVSFPNTASVSNTANVPNTAGLQTTAGSSSHIQFITPTPIIVDERNRRTTTEAAPVYRGTRNLNSTRSLRRNTTSTENTSDFKLITVNADINIGNATENDTRERKHRRRMTLQRSSSVTTTGKPVTTTTQIPVTTTSQKPVTTTTRPVTTTPSIEIIKLDIQPIENIKQETLTDQIEDVNPNAANLAPVRRFYRSSAEKYEDKEMAIVNNEKVQIVRPTSQSRFVGHFPTPSATIAKLDEAVLGKRTKKQAIAIVTPEKHSPKT</sequence>
<accession>A0ACC2Q906</accession>
<evidence type="ECO:0000313" key="2">
    <source>
        <dbReference type="Proteomes" id="UP001231649"/>
    </source>
</evidence>
<reference evidence="1" key="1">
    <citation type="submission" date="2023-03" db="EMBL/GenBank/DDBJ databases">
        <title>Chromosome-level genomes of two armyworms, Mythimna separata and Mythimna loreyi, provide insights into the biosynthesis and reception of sex pheromones.</title>
        <authorList>
            <person name="Zhao H."/>
        </authorList>
    </citation>
    <scope>NUCLEOTIDE SEQUENCE</scope>
    <source>
        <strain evidence="1">BeijingLab</strain>
    </source>
</reference>